<keyword evidence="3" id="KW-1185">Reference proteome</keyword>
<dbReference type="CDD" id="cd17242">
    <property type="entry name" value="MobM_relaxase"/>
    <property type="match status" value="1"/>
</dbReference>
<proteinExistence type="predicted"/>
<dbReference type="InterPro" id="IPR001668">
    <property type="entry name" value="Mob_Pre"/>
</dbReference>
<evidence type="ECO:0000313" key="2">
    <source>
        <dbReference type="EMBL" id="KAA6117552.1"/>
    </source>
</evidence>
<dbReference type="EMBL" id="VWVM01000047">
    <property type="protein sequence ID" value="KAA6117552.1"/>
    <property type="molecule type" value="Genomic_DNA"/>
</dbReference>
<evidence type="ECO:0008006" key="4">
    <source>
        <dbReference type="Google" id="ProtNLM"/>
    </source>
</evidence>
<dbReference type="RefSeq" id="WP_150059948.1">
    <property type="nucleotide sequence ID" value="NZ_VWVM01000047.1"/>
</dbReference>
<comment type="caution">
    <text evidence="2">The sequence shown here is derived from an EMBL/GenBank/DDBJ whole genome shotgun (WGS) entry which is preliminary data.</text>
</comment>
<evidence type="ECO:0000256" key="1">
    <source>
        <dbReference type="SAM" id="Coils"/>
    </source>
</evidence>
<dbReference type="GO" id="GO:0003677">
    <property type="term" value="F:DNA binding"/>
    <property type="evidence" value="ECO:0007669"/>
    <property type="project" value="InterPro"/>
</dbReference>
<name>A0AB34CCZ7_9GAMM</name>
<organism evidence="2 3">
    <name type="scientific">Candidatus Pantoea gossypiicola</name>
    <dbReference type="NCBI Taxonomy" id="2608008"/>
    <lineage>
        <taxon>Bacteria</taxon>
        <taxon>Pseudomonadati</taxon>
        <taxon>Pseudomonadota</taxon>
        <taxon>Gammaproteobacteria</taxon>
        <taxon>Enterobacterales</taxon>
        <taxon>Erwiniaceae</taxon>
        <taxon>Pantoea</taxon>
    </lineage>
</organism>
<dbReference type="NCBIfam" id="NF041497">
    <property type="entry name" value="MobV"/>
    <property type="match status" value="1"/>
</dbReference>
<sequence>MTEYAILRVKKLKSEVAILGSLRHTFREQLTPNADPDRLASNTLYGAESTAEAMKEFRSRIPEKVRKNAVLALEYLITASPEAMQRKSRPEQDAYLSDALEWLKEKHGAENVFCGAVHRDELTPHLAVYVMPKDDAGKLNCRKFLGDRGALRQMQTDFADRVGKQHGLRRGIEGSKAKHQTVSRFYSTIQNNGPETASKTMFGNIRPEAYEEVKNALEAFLEREKAMKHREAFLARKISEADALIAQADQVKQELREERQIRYAAEIARDGYKQRFESLLAEYKTMDQARMDAIDQMRHYRDLISENRRDLDL</sequence>
<dbReference type="GO" id="GO:0006310">
    <property type="term" value="P:DNA recombination"/>
    <property type="evidence" value="ECO:0007669"/>
    <property type="project" value="InterPro"/>
</dbReference>
<evidence type="ECO:0000313" key="3">
    <source>
        <dbReference type="Proteomes" id="UP000324255"/>
    </source>
</evidence>
<dbReference type="AlphaFoldDB" id="A0AB34CCZ7"/>
<dbReference type="Gene3D" id="3.30.930.30">
    <property type="match status" value="1"/>
</dbReference>
<dbReference type="Pfam" id="PF01076">
    <property type="entry name" value="Mob_Pre"/>
    <property type="match status" value="1"/>
</dbReference>
<accession>A0AB34CCZ7</accession>
<dbReference type="Proteomes" id="UP000324255">
    <property type="component" value="Unassembled WGS sequence"/>
</dbReference>
<protein>
    <recommendedName>
        <fullName evidence="4">Plasmid recombination enzyme</fullName>
    </recommendedName>
</protein>
<gene>
    <name evidence="2" type="ORF">F3I20_23785</name>
</gene>
<keyword evidence="1" id="KW-0175">Coiled coil</keyword>
<reference evidence="2 3" key="1">
    <citation type="submission" date="2019-09" db="EMBL/GenBank/DDBJ databases">
        <title>Genomic diversity of phyloplane-associated Pantoea species in Pakistan cotton crop.</title>
        <authorList>
            <person name="Tufail M.R."/>
            <person name="Cook D.R."/>
        </authorList>
    </citation>
    <scope>NUCLEOTIDE SEQUENCE [LARGE SCALE GENOMIC DNA]</scope>
    <source>
        <strain evidence="2 3">B_8</strain>
    </source>
</reference>
<feature type="coiled-coil region" evidence="1">
    <location>
        <begin position="234"/>
        <end position="261"/>
    </location>
</feature>